<dbReference type="Gene3D" id="3.40.50.300">
    <property type="entry name" value="P-loop containing nucleotide triphosphate hydrolases"/>
    <property type="match status" value="1"/>
</dbReference>
<dbReference type="Gene3D" id="3.40.50.10810">
    <property type="entry name" value="Tandem AAA-ATPase domain"/>
    <property type="match status" value="1"/>
</dbReference>
<keyword evidence="8" id="KW-1185">Reference proteome</keyword>
<dbReference type="SMART" id="SM00487">
    <property type="entry name" value="DEXDc"/>
    <property type="match status" value="1"/>
</dbReference>
<dbReference type="GO" id="GO:0005634">
    <property type="term" value="C:nucleus"/>
    <property type="evidence" value="ECO:0007669"/>
    <property type="project" value="TreeGrafter"/>
</dbReference>
<dbReference type="InterPro" id="IPR049730">
    <property type="entry name" value="SNF2/RAD54-like_C"/>
</dbReference>
<reference evidence="7" key="1">
    <citation type="journal article" date="2021" name="Nat. Commun.">
        <title>Genetic determinants of endophytism in the Arabidopsis root mycobiome.</title>
        <authorList>
            <person name="Mesny F."/>
            <person name="Miyauchi S."/>
            <person name="Thiergart T."/>
            <person name="Pickel B."/>
            <person name="Atanasova L."/>
            <person name="Karlsson M."/>
            <person name="Huettel B."/>
            <person name="Barry K.W."/>
            <person name="Haridas S."/>
            <person name="Chen C."/>
            <person name="Bauer D."/>
            <person name="Andreopoulos W."/>
            <person name="Pangilinan J."/>
            <person name="LaButti K."/>
            <person name="Riley R."/>
            <person name="Lipzen A."/>
            <person name="Clum A."/>
            <person name="Drula E."/>
            <person name="Henrissat B."/>
            <person name="Kohler A."/>
            <person name="Grigoriev I.V."/>
            <person name="Martin F.M."/>
            <person name="Hacquard S."/>
        </authorList>
    </citation>
    <scope>NUCLEOTIDE SEQUENCE</scope>
    <source>
        <strain evidence="7">MPI-SDFR-AT-0068</strain>
    </source>
</reference>
<dbReference type="GO" id="GO:0016787">
    <property type="term" value="F:hydrolase activity"/>
    <property type="evidence" value="ECO:0007669"/>
    <property type="project" value="UniProtKB-KW"/>
</dbReference>
<dbReference type="InterPro" id="IPR027417">
    <property type="entry name" value="P-loop_NTPase"/>
</dbReference>
<dbReference type="EMBL" id="JAGPXF010000005">
    <property type="protein sequence ID" value="KAH7242137.1"/>
    <property type="molecule type" value="Genomic_DNA"/>
</dbReference>
<evidence type="ECO:0000256" key="4">
    <source>
        <dbReference type="SAM" id="MobiDB-lite"/>
    </source>
</evidence>
<dbReference type="PROSITE" id="PS51192">
    <property type="entry name" value="HELICASE_ATP_BIND_1"/>
    <property type="match status" value="1"/>
</dbReference>
<comment type="caution">
    <text evidence="7">The sequence shown here is derived from an EMBL/GenBank/DDBJ whole genome shotgun (WGS) entry which is preliminary data.</text>
</comment>
<feature type="domain" description="Helicase C-terminal" evidence="6">
    <location>
        <begin position="717"/>
        <end position="880"/>
    </location>
</feature>
<evidence type="ECO:0000313" key="7">
    <source>
        <dbReference type="EMBL" id="KAH7242137.1"/>
    </source>
</evidence>
<accession>A0A8K0RUN6</accession>
<dbReference type="CDD" id="cd18008">
    <property type="entry name" value="DEXDc_SHPRH-like"/>
    <property type="match status" value="1"/>
</dbReference>
<keyword evidence="2" id="KW-0378">Hydrolase</keyword>
<dbReference type="SMART" id="SM00490">
    <property type="entry name" value="HELICc"/>
    <property type="match status" value="1"/>
</dbReference>
<gene>
    <name evidence="7" type="ORF">BKA59DRAFT_421868</name>
</gene>
<protein>
    <submittedName>
        <fullName evidence="7">SNF2 family N-terminal domain-containing protein</fullName>
    </submittedName>
</protein>
<dbReference type="GO" id="GO:0008094">
    <property type="term" value="F:ATP-dependent activity, acting on DNA"/>
    <property type="evidence" value="ECO:0007669"/>
    <property type="project" value="TreeGrafter"/>
</dbReference>
<feature type="domain" description="Helicase ATP-binding" evidence="5">
    <location>
        <begin position="315"/>
        <end position="497"/>
    </location>
</feature>
<keyword evidence="3" id="KW-0067">ATP-binding</keyword>
<dbReference type="PROSITE" id="PS51194">
    <property type="entry name" value="HELICASE_CTER"/>
    <property type="match status" value="1"/>
</dbReference>
<feature type="region of interest" description="Disordered" evidence="4">
    <location>
        <begin position="1"/>
        <end position="23"/>
    </location>
</feature>
<dbReference type="InterPro" id="IPR038718">
    <property type="entry name" value="SNF2-like_sf"/>
</dbReference>
<evidence type="ECO:0000256" key="1">
    <source>
        <dbReference type="ARBA" id="ARBA00022741"/>
    </source>
</evidence>
<dbReference type="Pfam" id="PF00176">
    <property type="entry name" value="SNF2-rel_dom"/>
    <property type="match status" value="1"/>
</dbReference>
<evidence type="ECO:0000256" key="3">
    <source>
        <dbReference type="ARBA" id="ARBA00022840"/>
    </source>
</evidence>
<dbReference type="GO" id="GO:0005524">
    <property type="term" value="F:ATP binding"/>
    <property type="evidence" value="ECO:0007669"/>
    <property type="project" value="UniProtKB-KW"/>
</dbReference>
<evidence type="ECO:0000313" key="8">
    <source>
        <dbReference type="Proteomes" id="UP000813427"/>
    </source>
</evidence>
<dbReference type="SUPFAM" id="SSF52540">
    <property type="entry name" value="P-loop containing nucleoside triphosphate hydrolases"/>
    <property type="match status" value="2"/>
</dbReference>
<feature type="region of interest" description="Disordered" evidence="4">
    <location>
        <begin position="615"/>
        <end position="638"/>
    </location>
</feature>
<dbReference type="OrthoDB" id="448448at2759"/>
<evidence type="ECO:0000259" key="5">
    <source>
        <dbReference type="PROSITE" id="PS51192"/>
    </source>
</evidence>
<evidence type="ECO:0000256" key="2">
    <source>
        <dbReference type="ARBA" id="ARBA00022801"/>
    </source>
</evidence>
<organism evidence="7 8">
    <name type="scientific">Fusarium tricinctum</name>
    <dbReference type="NCBI Taxonomy" id="61284"/>
    <lineage>
        <taxon>Eukaryota</taxon>
        <taxon>Fungi</taxon>
        <taxon>Dikarya</taxon>
        <taxon>Ascomycota</taxon>
        <taxon>Pezizomycotina</taxon>
        <taxon>Sordariomycetes</taxon>
        <taxon>Hypocreomycetidae</taxon>
        <taxon>Hypocreales</taxon>
        <taxon>Nectriaceae</taxon>
        <taxon>Fusarium</taxon>
        <taxon>Fusarium tricinctum species complex</taxon>
    </lineage>
</organism>
<dbReference type="InterPro" id="IPR000330">
    <property type="entry name" value="SNF2_N"/>
</dbReference>
<keyword evidence="1" id="KW-0547">Nucleotide-binding</keyword>
<proteinExistence type="predicted"/>
<dbReference type="CDD" id="cd18793">
    <property type="entry name" value="SF2_C_SNF"/>
    <property type="match status" value="1"/>
</dbReference>
<dbReference type="InterPro" id="IPR014001">
    <property type="entry name" value="Helicase_ATP-bd"/>
</dbReference>
<dbReference type="InterPro" id="IPR001650">
    <property type="entry name" value="Helicase_C-like"/>
</dbReference>
<dbReference type="Pfam" id="PF00271">
    <property type="entry name" value="Helicase_C"/>
    <property type="match status" value="1"/>
</dbReference>
<evidence type="ECO:0000259" key="6">
    <source>
        <dbReference type="PROSITE" id="PS51194"/>
    </source>
</evidence>
<dbReference type="PANTHER" id="PTHR45626">
    <property type="entry name" value="TRANSCRIPTION TERMINATION FACTOR 2-RELATED"/>
    <property type="match status" value="1"/>
</dbReference>
<sequence length="892" mass="98793">MPPHLKRQLCGVEGSEDGGPPKKSQMLGFNLEASLNATSLNSRSGSEVSDDMSGICYGETTEDILPDEIICYGAVCDAQALINPRIEPPNSIQPWDRYCLLPVELGNGACYLPTTKDTKKKQRPVLDCHTASTLMFVGEKVVGTFFAAVLEANLLQRQGMKSNSKPLQVGITVNVYGPRSSMDEVDQAVSKIEVYLQHPVFLEPDVSYINPQYYYPSPKKTDLRHLVGPVRENIASNRSRDIENVMDHLETSKDISSQGCSIVGLSETLGRFLPRTQLKEHQIQGVEFILGREDAASMMQAHKNMLMTIHHNLISCAHVPGCGGILADAMGLGKTLTMLSAILCSKELTLSLSKDICSIGDDYKPVASNLTLIVLPSRQLLDVWKNEIDQRFTPDAFRVTTFHGNARVKDRSLLLDNDIVLTTYHTLERDSSSNKVLGSIKWSRIVLDEAHQIRNSSIKQFKAAALLKSDSRWCITGTPIQNTFDDLRSLLQFLRFEPFCQSKVFEEHIIKPFRADLGNGSDASRNLRIMLKTCCLRRTQTKLDLPSTTIEKVSVMPTESETALFKQILVQCREEFDMIACNVADSKRPNVLFSTIMKLRRVCNHGVIALESTSTKQSNQLAVPKQRDGSRSPSSEPACEYCTGKYREDEFLGVLDSCPLCGRLLSGGNDETLSMAPSPQSLASPATSMMDLDTPEPTASIFDKFPANNQLRQQSSKMSAVIDNIKASCIDGDSKSVVFSSWRDTLDILAKMLLADGIEFVQVDGRNPLTGRTELLSRFRQGANVRVLLISINTGAVGLTLTEANMVHIVEPQWNPTIEDQAIARVVRMGQTRPVTVFKYITAGSVEHTVVKLQEKKTRIIKLSMQDKDDATDTNLDNFKFAIDPNEWGAAA</sequence>
<dbReference type="AlphaFoldDB" id="A0A8K0RUN6"/>
<dbReference type="Proteomes" id="UP000813427">
    <property type="component" value="Unassembled WGS sequence"/>
</dbReference>
<dbReference type="InterPro" id="IPR050628">
    <property type="entry name" value="SNF2_RAD54_helicase_TF"/>
</dbReference>
<dbReference type="GO" id="GO:0006281">
    <property type="term" value="P:DNA repair"/>
    <property type="evidence" value="ECO:0007669"/>
    <property type="project" value="TreeGrafter"/>
</dbReference>
<name>A0A8K0RUN6_9HYPO</name>